<name>A0A0C6FXG2_9HYPH</name>
<dbReference type="STRING" id="270351.Maq22A_c25640"/>
<dbReference type="PATRIC" id="fig|270351.10.peg.4914"/>
<dbReference type="PANTHER" id="PTHR30537:SF5">
    <property type="entry name" value="HTH-TYPE TRANSCRIPTIONAL ACTIVATOR TTDR-RELATED"/>
    <property type="match status" value="1"/>
</dbReference>
<dbReference type="FunFam" id="1.10.10.10:FF:000001">
    <property type="entry name" value="LysR family transcriptional regulator"/>
    <property type="match status" value="1"/>
</dbReference>
<dbReference type="InterPro" id="IPR000847">
    <property type="entry name" value="LysR_HTH_N"/>
</dbReference>
<sequence length="320" mass="34842">MAHPQVLRDMALFVEVAKRKSFSQAAAALDVPISSLSRRITQFETAIGLRLLDRTTRKLVLTPHGEAYYAQAIRLVEEAQRTFDELIAQAKGPSGLLKIAAPPDPWVMHHLSTVAAEYSQRFAQVRVHLDLWPHLVDLAQEGYDLALAVGVPRETSLITRKVAELENGLFAAPAYLDRAGRPDDPSDLARHQAVVVGAPAASNAWPLQSGDRTASVSVGATVSSNSQTMARRFAASGRGIALLRVIDVEQDVAEERLERVLPDWCGAPSPVCIVTTSRLLPAKTRSFIAFASRHFAEQLAPRGITLDDAELAALYDLQEA</sequence>
<dbReference type="InterPro" id="IPR036390">
    <property type="entry name" value="WH_DNA-bd_sf"/>
</dbReference>
<dbReference type="GO" id="GO:0043565">
    <property type="term" value="F:sequence-specific DNA binding"/>
    <property type="evidence" value="ECO:0007669"/>
    <property type="project" value="TreeGrafter"/>
</dbReference>
<dbReference type="Proteomes" id="UP000061432">
    <property type="component" value="Chromosome"/>
</dbReference>
<dbReference type="GO" id="GO:0006351">
    <property type="term" value="P:DNA-templated transcription"/>
    <property type="evidence" value="ECO:0007669"/>
    <property type="project" value="TreeGrafter"/>
</dbReference>
<evidence type="ECO:0000256" key="3">
    <source>
        <dbReference type="ARBA" id="ARBA00023125"/>
    </source>
</evidence>
<reference evidence="6 7" key="1">
    <citation type="journal article" date="2015" name="Genome Announc.">
        <title>Complete Genome Sequence of Methylobacterium aquaticum Strain 22A, Isolated from Racomitrium japonicum Moss.</title>
        <authorList>
            <person name="Tani A."/>
            <person name="Ogura Y."/>
            <person name="Hayashi T."/>
            <person name="Kimbara K."/>
        </authorList>
    </citation>
    <scope>NUCLEOTIDE SEQUENCE [LARGE SCALE GENOMIC DNA]</scope>
    <source>
        <strain evidence="6 7">MA-22A</strain>
    </source>
</reference>
<dbReference type="RefSeq" id="WP_060848847.1">
    <property type="nucleotide sequence ID" value="NZ_AP014704.1"/>
</dbReference>
<reference evidence="7" key="2">
    <citation type="submission" date="2015-01" db="EMBL/GenBank/DDBJ databases">
        <title>Complete genome sequence of Methylobacterium aquaticum strain 22A.</title>
        <authorList>
            <person name="Tani A."/>
            <person name="Ogura Y."/>
            <person name="Hayashi T."/>
        </authorList>
    </citation>
    <scope>NUCLEOTIDE SEQUENCE [LARGE SCALE GENOMIC DNA]</scope>
    <source>
        <strain evidence="7">MA-22A</strain>
    </source>
</reference>
<protein>
    <submittedName>
        <fullName evidence="6">LysR family transcriptional regulator</fullName>
    </submittedName>
</protein>
<evidence type="ECO:0000313" key="6">
    <source>
        <dbReference type="EMBL" id="BAQ48010.1"/>
    </source>
</evidence>
<dbReference type="GO" id="GO:0003700">
    <property type="term" value="F:DNA-binding transcription factor activity"/>
    <property type="evidence" value="ECO:0007669"/>
    <property type="project" value="InterPro"/>
</dbReference>
<organism evidence="6 7">
    <name type="scientific">Methylobacterium aquaticum</name>
    <dbReference type="NCBI Taxonomy" id="270351"/>
    <lineage>
        <taxon>Bacteria</taxon>
        <taxon>Pseudomonadati</taxon>
        <taxon>Pseudomonadota</taxon>
        <taxon>Alphaproteobacteria</taxon>
        <taxon>Hyphomicrobiales</taxon>
        <taxon>Methylobacteriaceae</taxon>
        <taxon>Methylobacterium</taxon>
    </lineage>
</organism>
<dbReference type="SUPFAM" id="SSF46785">
    <property type="entry name" value="Winged helix' DNA-binding domain"/>
    <property type="match status" value="1"/>
</dbReference>
<dbReference type="SUPFAM" id="SSF53850">
    <property type="entry name" value="Periplasmic binding protein-like II"/>
    <property type="match status" value="1"/>
</dbReference>
<gene>
    <name evidence="6" type="primary">lysR</name>
    <name evidence="6" type="ORF">Maq22A_c25640</name>
</gene>
<dbReference type="Gene3D" id="3.40.190.290">
    <property type="match status" value="1"/>
</dbReference>
<dbReference type="KEGG" id="maqu:Maq22A_c25640"/>
<dbReference type="Gene3D" id="1.10.10.10">
    <property type="entry name" value="Winged helix-like DNA-binding domain superfamily/Winged helix DNA-binding domain"/>
    <property type="match status" value="1"/>
</dbReference>
<dbReference type="InterPro" id="IPR036388">
    <property type="entry name" value="WH-like_DNA-bd_sf"/>
</dbReference>
<evidence type="ECO:0000313" key="7">
    <source>
        <dbReference type="Proteomes" id="UP000061432"/>
    </source>
</evidence>
<keyword evidence="4" id="KW-0804">Transcription</keyword>
<evidence type="ECO:0000256" key="1">
    <source>
        <dbReference type="ARBA" id="ARBA00009437"/>
    </source>
</evidence>
<evidence type="ECO:0000259" key="5">
    <source>
        <dbReference type="PROSITE" id="PS50931"/>
    </source>
</evidence>
<keyword evidence="3" id="KW-0238">DNA-binding</keyword>
<evidence type="ECO:0000256" key="4">
    <source>
        <dbReference type="ARBA" id="ARBA00023163"/>
    </source>
</evidence>
<dbReference type="InterPro" id="IPR005119">
    <property type="entry name" value="LysR_subst-bd"/>
</dbReference>
<feature type="domain" description="HTH lysR-type" evidence="5">
    <location>
        <begin position="7"/>
        <end position="62"/>
    </location>
</feature>
<dbReference type="InterPro" id="IPR058163">
    <property type="entry name" value="LysR-type_TF_proteobact-type"/>
</dbReference>
<dbReference type="PANTHER" id="PTHR30537">
    <property type="entry name" value="HTH-TYPE TRANSCRIPTIONAL REGULATOR"/>
    <property type="match status" value="1"/>
</dbReference>
<dbReference type="Pfam" id="PF03466">
    <property type="entry name" value="LysR_substrate"/>
    <property type="match status" value="1"/>
</dbReference>
<dbReference type="PROSITE" id="PS50931">
    <property type="entry name" value="HTH_LYSR"/>
    <property type="match status" value="1"/>
</dbReference>
<dbReference type="OrthoDB" id="9786526at2"/>
<dbReference type="CDD" id="cd08422">
    <property type="entry name" value="PBP2_CrgA_like"/>
    <property type="match status" value="1"/>
</dbReference>
<proteinExistence type="inferred from homology"/>
<accession>A0A0C6FXG2</accession>
<dbReference type="AlphaFoldDB" id="A0A0C6FXG2"/>
<comment type="similarity">
    <text evidence="1">Belongs to the LysR transcriptional regulatory family.</text>
</comment>
<keyword evidence="2" id="KW-0805">Transcription regulation</keyword>
<dbReference type="EMBL" id="AP014704">
    <property type="protein sequence ID" value="BAQ48010.1"/>
    <property type="molecule type" value="Genomic_DNA"/>
</dbReference>
<evidence type="ECO:0000256" key="2">
    <source>
        <dbReference type="ARBA" id="ARBA00023015"/>
    </source>
</evidence>
<dbReference type="Pfam" id="PF00126">
    <property type="entry name" value="HTH_1"/>
    <property type="match status" value="1"/>
</dbReference>